<comment type="cofactor">
    <cofactor evidence="1">
        <name>Mg(2+)</name>
        <dbReference type="ChEBI" id="CHEBI:18420"/>
    </cofactor>
</comment>
<dbReference type="PANTHER" id="PTHR24356:SF418">
    <property type="entry name" value="SERINE_THREONINE-PROTEIN KINASE WARTS"/>
    <property type="match status" value="1"/>
</dbReference>
<keyword evidence="4" id="KW-0963">Cytoplasm</keyword>
<evidence type="ECO:0000256" key="7">
    <source>
        <dbReference type="ARBA" id="ARBA00022723"/>
    </source>
</evidence>
<evidence type="ECO:0000256" key="11">
    <source>
        <dbReference type="ARBA" id="ARBA00022842"/>
    </source>
</evidence>
<comment type="subcellular location">
    <subcellularLocation>
        <location evidence="2">Cytoplasm</location>
    </subcellularLocation>
</comment>
<evidence type="ECO:0000256" key="14">
    <source>
        <dbReference type="PROSITE-ProRule" id="PRU10141"/>
    </source>
</evidence>
<feature type="binding site" evidence="14">
    <location>
        <position position="259"/>
    </location>
    <ligand>
        <name>ATP</name>
        <dbReference type="ChEBI" id="CHEBI:30616"/>
    </ligand>
</feature>
<dbReference type="GO" id="GO:0071944">
    <property type="term" value="C:cell periphery"/>
    <property type="evidence" value="ECO:0007669"/>
    <property type="project" value="UniProtKB-ARBA"/>
</dbReference>
<name>A0ABD2QME4_9PLAT</name>
<keyword evidence="11" id="KW-0460">Magnesium</keyword>
<dbReference type="GO" id="GO:0005737">
    <property type="term" value="C:cytoplasm"/>
    <property type="evidence" value="ECO:0007669"/>
    <property type="project" value="UniProtKB-SubCell"/>
</dbReference>
<dbReference type="PROSITE" id="PS50011">
    <property type="entry name" value="PROTEIN_KINASE_DOM"/>
    <property type="match status" value="1"/>
</dbReference>
<evidence type="ECO:0000256" key="6">
    <source>
        <dbReference type="ARBA" id="ARBA00022679"/>
    </source>
</evidence>
<dbReference type="CDD" id="cd21774">
    <property type="entry name" value="MobB_LATS"/>
    <property type="match status" value="1"/>
</dbReference>
<feature type="compositionally biased region" description="Low complexity" evidence="15">
    <location>
        <begin position="70"/>
        <end position="86"/>
    </location>
</feature>
<keyword evidence="18" id="KW-1185">Reference proteome</keyword>
<keyword evidence="10 14" id="KW-0067">ATP-binding</keyword>
<dbReference type="PROSITE" id="PS00107">
    <property type="entry name" value="PROTEIN_KINASE_ATP"/>
    <property type="match status" value="1"/>
</dbReference>
<evidence type="ECO:0000313" key="17">
    <source>
        <dbReference type="EMBL" id="KAL3319611.1"/>
    </source>
</evidence>
<feature type="compositionally biased region" description="Polar residues" evidence="15">
    <location>
        <begin position="33"/>
        <end position="50"/>
    </location>
</feature>
<evidence type="ECO:0000256" key="2">
    <source>
        <dbReference type="ARBA" id="ARBA00004496"/>
    </source>
</evidence>
<keyword evidence="5" id="KW-0723">Serine/threonine-protein kinase</keyword>
<dbReference type="Proteomes" id="UP001626550">
    <property type="component" value="Unassembled WGS sequence"/>
</dbReference>
<dbReference type="EMBL" id="JBJKFK010000119">
    <property type="protein sequence ID" value="KAL3319611.1"/>
    <property type="molecule type" value="Genomic_DNA"/>
</dbReference>
<feature type="region of interest" description="Disordered" evidence="15">
    <location>
        <begin position="1"/>
        <end position="55"/>
    </location>
</feature>
<keyword evidence="9" id="KW-0418">Kinase</keyword>
<feature type="region of interest" description="Disordered" evidence="15">
    <location>
        <begin position="70"/>
        <end position="157"/>
    </location>
</feature>
<proteinExistence type="predicted"/>
<keyword evidence="8 14" id="KW-0547">Nucleotide-binding</keyword>
<dbReference type="GO" id="GO:0005524">
    <property type="term" value="F:ATP binding"/>
    <property type="evidence" value="ECO:0007669"/>
    <property type="project" value="UniProtKB-UniRule"/>
</dbReference>
<dbReference type="EC" id="2.7.11.1" evidence="3"/>
<dbReference type="FunFam" id="3.30.200.20:FF:000391">
    <property type="entry name" value="Large tumor suppressor kinase 1"/>
    <property type="match status" value="1"/>
</dbReference>
<keyword evidence="6" id="KW-0808">Transferase</keyword>
<accession>A0ABD2QME4</accession>
<dbReference type="Gene3D" id="3.30.200.20">
    <property type="entry name" value="Phosphorylase Kinase, domain 1"/>
    <property type="match status" value="1"/>
</dbReference>
<evidence type="ECO:0000256" key="1">
    <source>
        <dbReference type="ARBA" id="ARBA00001946"/>
    </source>
</evidence>
<evidence type="ECO:0000256" key="15">
    <source>
        <dbReference type="SAM" id="MobiDB-lite"/>
    </source>
</evidence>
<organism evidence="17 18">
    <name type="scientific">Cichlidogyrus casuarinus</name>
    <dbReference type="NCBI Taxonomy" id="1844966"/>
    <lineage>
        <taxon>Eukaryota</taxon>
        <taxon>Metazoa</taxon>
        <taxon>Spiralia</taxon>
        <taxon>Lophotrochozoa</taxon>
        <taxon>Platyhelminthes</taxon>
        <taxon>Monogenea</taxon>
        <taxon>Monopisthocotylea</taxon>
        <taxon>Dactylogyridea</taxon>
        <taxon>Ancyrocephalidae</taxon>
        <taxon>Cichlidogyrus</taxon>
    </lineage>
</organism>
<reference evidence="17 18" key="1">
    <citation type="submission" date="2024-11" db="EMBL/GenBank/DDBJ databases">
        <title>Adaptive evolution of stress response genes in parasites aligns with host niche diversity.</title>
        <authorList>
            <person name="Hahn C."/>
            <person name="Resl P."/>
        </authorList>
    </citation>
    <scope>NUCLEOTIDE SEQUENCE [LARGE SCALE GENOMIC DNA]</scope>
    <source>
        <strain evidence="17">EGGRZ-B1_66</strain>
        <tissue evidence="17">Body</tissue>
    </source>
</reference>
<dbReference type="Pfam" id="PF00069">
    <property type="entry name" value="Pkinase"/>
    <property type="match status" value="1"/>
</dbReference>
<feature type="domain" description="Protein kinase" evidence="16">
    <location>
        <begin position="230"/>
        <end position="312"/>
    </location>
</feature>
<dbReference type="SUPFAM" id="SSF56112">
    <property type="entry name" value="Protein kinase-like (PK-like)"/>
    <property type="match status" value="1"/>
</dbReference>
<evidence type="ECO:0000256" key="3">
    <source>
        <dbReference type="ARBA" id="ARBA00012513"/>
    </source>
</evidence>
<dbReference type="InterPro" id="IPR011009">
    <property type="entry name" value="Kinase-like_dom_sf"/>
</dbReference>
<gene>
    <name evidence="17" type="ORF">Ciccas_001715</name>
</gene>
<evidence type="ECO:0000256" key="13">
    <source>
        <dbReference type="ARBA" id="ARBA00048679"/>
    </source>
</evidence>
<dbReference type="GO" id="GO:0046872">
    <property type="term" value="F:metal ion binding"/>
    <property type="evidence" value="ECO:0007669"/>
    <property type="project" value="UniProtKB-KW"/>
</dbReference>
<comment type="catalytic activity">
    <reaction evidence="12">
        <text>L-threonyl-[protein] + ATP = O-phospho-L-threonyl-[protein] + ADP + H(+)</text>
        <dbReference type="Rhea" id="RHEA:46608"/>
        <dbReference type="Rhea" id="RHEA-COMP:11060"/>
        <dbReference type="Rhea" id="RHEA-COMP:11605"/>
        <dbReference type="ChEBI" id="CHEBI:15378"/>
        <dbReference type="ChEBI" id="CHEBI:30013"/>
        <dbReference type="ChEBI" id="CHEBI:30616"/>
        <dbReference type="ChEBI" id="CHEBI:61977"/>
        <dbReference type="ChEBI" id="CHEBI:456216"/>
        <dbReference type="EC" id="2.7.11.1"/>
    </reaction>
</comment>
<dbReference type="PANTHER" id="PTHR24356">
    <property type="entry name" value="SERINE/THREONINE-PROTEIN KINASE"/>
    <property type="match status" value="1"/>
</dbReference>
<dbReference type="GO" id="GO:1900181">
    <property type="term" value="P:negative regulation of protein localization to nucleus"/>
    <property type="evidence" value="ECO:0007669"/>
    <property type="project" value="UniProtKB-ARBA"/>
</dbReference>
<dbReference type="AlphaFoldDB" id="A0ABD2QME4"/>
<dbReference type="GO" id="GO:0004674">
    <property type="term" value="F:protein serine/threonine kinase activity"/>
    <property type="evidence" value="ECO:0007669"/>
    <property type="project" value="UniProtKB-KW"/>
</dbReference>
<evidence type="ECO:0000256" key="5">
    <source>
        <dbReference type="ARBA" id="ARBA00022527"/>
    </source>
</evidence>
<feature type="compositionally biased region" description="Acidic residues" evidence="15">
    <location>
        <begin position="119"/>
        <end position="129"/>
    </location>
</feature>
<comment type="catalytic activity">
    <reaction evidence="13">
        <text>L-seryl-[protein] + ATP = O-phospho-L-seryl-[protein] + ADP + H(+)</text>
        <dbReference type="Rhea" id="RHEA:17989"/>
        <dbReference type="Rhea" id="RHEA-COMP:9863"/>
        <dbReference type="Rhea" id="RHEA-COMP:11604"/>
        <dbReference type="ChEBI" id="CHEBI:15378"/>
        <dbReference type="ChEBI" id="CHEBI:29999"/>
        <dbReference type="ChEBI" id="CHEBI:30616"/>
        <dbReference type="ChEBI" id="CHEBI:83421"/>
        <dbReference type="ChEBI" id="CHEBI:456216"/>
        <dbReference type="EC" id="2.7.11.1"/>
    </reaction>
</comment>
<comment type="caution">
    <text evidence="17">The sequence shown here is derived from an EMBL/GenBank/DDBJ whole genome shotgun (WGS) entry which is preliminary data.</text>
</comment>
<evidence type="ECO:0000256" key="12">
    <source>
        <dbReference type="ARBA" id="ARBA00047899"/>
    </source>
</evidence>
<dbReference type="InterPro" id="IPR050236">
    <property type="entry name" value="Ser_Thr_kinase_AGC"/>
</dbReference>
<protein>
    <recommendedName>
        <fullName evidence="3">non-specific serine/threonine protein kinase</fullName>
        <ecNumber evidence="3">2.7.11.1</ecNumber>
    </recommendedName>
</protein>
<feature type="compositionally biased region" description="Polar residues" evidence="15">
    <location>
        <begin position="140"/>
        <end position="154"/>
    </location>
</feature>
<dbReference type="InterPro" id="IPR000719">
    <property type="entry name" value="Prot_kinase_dom"/>
</dbReference>
<evidence type="ECO:0000256" key="9">
    <source>
        <dbReference type="ARBA" id="ARBA00022777"/>
    </source>
</evidence>
<evidence type="ECO:0000256" key="4">
    <source>
        <dbReference type="ARBA" id="ARBA00022490"/>
    </source>
</evidence>
<evidence type="ECO:0000313" key="18">
    <source>
        <dbReference type="Proteomes" id="UP001626550"/>
    </source>
</evidence>
<evidence type="ECO:0000259" key="16">
    <source>
        <dbReference type="PROSITE" id="PS50011"/>
    </source>
</evidence>
<evidence type="ECO:0000256" key="10">
    <source>
        <dbReference type="ARBA" id="ARBA00022840"/>
    </source>
</evidence>
<evidence type="ECO:0000256" key="8">
    <source>
        <dbReference type="ARBA" id="ARBA00022741"/>
    </source>
</evidence>
<sequence length="312" mass="35536">MDKHLAVSPMLHPQNVTTSNSLPPPLPPRGSNRIISSVNNDPEFVSSASRPNWLMPKTSCLESSVLALPNSFSPVSSSQPSPLLDSHSYEGAPKLPPRRPDLVAKTKIESSDHSPSKLDDEEGPPEEDEVKPTDPATPAEDSNSGNNDSRQRNSVIKRVHPAVYRRFMEQRVANFGRMHKERDERLERLESEMAKVGLDQAARQQMRLLLRKKESSYMRMQRTKMDQTMFNRIKRLGVGAFGKVWLVRKKDNGQLYAMKLLNKRDVVERRQLAHVQAERDILAEADNQWVVKLFFSFQDVHALYLVMEYIPG</sequence>
<feature type="compositionally biased region" description="Basic and acidic residues" evidence="15">
    <location>
        <begin position="98"/>
        <end position="118"/>
    </location>
</feature>
<keyword evidence="7" id="KW-0479">Metal-binding</keyword>
<dbReference type="InterPro" id="IPR017441">
    <property type="entry name" value="Protein_kinase_ATP_BS"/>
</dbReference>